<dbReference type="Pfam" id="PF02518">
    <property type="entry name" value="HATPase_c"/>
    <property type="match status" value="1"/>
</dbReference>
<keyword evidence="1" id="KW-0812">Transmembrane</keyword>
<evidence type="ECO:0000256" key="2">
    <source>
        <dbReference type="SAM" id="SignalP"/>
    </source>
</evidence>
<keyword evidence="5" id="KW-0808">Transferase</keyword>
<dbReference type="InterPro" id="IPR003594">
    <property type="entry name" value="HATPase_dom"/>
</dbReference>
<feature type="chain" id="PRO_5017714492" evidence="2">
    <location>
        <begin position="18"/>
        <end position="566"/>
    </location>
</feature>
<dbReference type="InterPro" id="IPR010559">
    <property type="entry name" value="Sig_transdc_His_kin_internal"/>
</dbReference>
<dbReference type="Gene3D" id="3.30.565.10">
    <property type="entry name" value="Histidine kinase-like ATPase, C-terminal domain"/>
    <property type="match status" value="1"/>
</dbReference>
<feature type="transmembrane region" description="Helical" evidence="1">
    <location>
        <begin position="335"/>
        <end position="356"/>
    </location>
</feature>
<evidence type="ECO:0000313" key="6">
    <source>
        <dbReference type="Proteomes" id="UP000257136"/>
    </source>
</evidence>
<dbReference type="Proteomes" id="UP000257136">
    <property type="component" value="Unassembled WGS sequence"/>
</dbReference>
<dbReference type="GO" id="GO:0016020">
    <property type="term" value="C:membrane"/>
    <property type="evidence" value="ECO:0007669"/>
    <property type="project" value="InterPro"/>
</dbReference>
<dbReference type="Pfam" id="PF06580">
    <property type="entry name" value="His_kinase"/>
    <property type="match status" value="1"/>
</dbReference>
<feature type="domain" description="Signal transduction histidine kinase internal region" evidence="4">
    <location>
        <begin position="371"/>
        <end position="446"/>
    </location>
</feature>
<gene>
    <name evidence="5" type="ORF">C8P67_10246</name>
</gene>
<comment type="caution">
    <text evidence="5">The sequence shown here is derived from an EMBL/GenBank/DDBJ whole genome shotgun (WGS) entry which is preliminary data.</text>
</comment>
<dbReference type="SUPFAM" id="SSF55874">
    <property type="entry name" value="ATPase domain of HSP90 chaperone/DNA topoisomerase II/histidine kinase"/>
    <property type="match status" value="1"/>
</dbReference>
<keyword evidence="2" id="KW-0732">Signal</keyword>
<dbReference type="EMBL" id="QUNI01000002">
    <property type="protein sequence ID" value="REH00802.1"/>
    <property type="molecule type" value="Genomic_DNA"/>
</dbReference>
<dbReference type="PANTHER" id="PTHR34220:SF7">
    <property type="entry name" value="SENSOR HISTIDINE KINASE YPDA"/>
    <property type="match status" value="1"/>
</dbReference>
<keyword evidence="6" id="KW-1185">Reference proteome</keyword>
<keyword evidence="1" id="KW-1133">Transmembrane helix</keyword>
<evidence type="ECO:0000313" key="5">
    <source>
        <dbReference type="EMBL" id="REH00802.1"/>
    </source>
</evidence>
<organism evidence="5 6">
    <name type="scientific">Flavobacterium aquicola</name>
    <dbReference type="NCBI Taxonomy" id="1682742"/>
    <lineage>
        <taxon>Bacteria</taxon>
        <taxon>Pseudomonadati</taxon>
        <taxon>Bacteroidota</taxon>
        <taxon>Flavobacteriia</taxon>
        <taxon>Flavobacteriales</taxon>
        <taxon>Flavobacteriaceae</taxon>
        <taxon>Flavobacterium</taxon>
    </lineage>
</organism>
<keyword evidence="1" id="KW-0472">Membrane</keyword>
<evidence type="ECO:0000259" key="4">
    <source>
        <dbReference type="Pfam" id="PF06580"/>
    </source>
</evidence>
<dbReference type="PANTHER" id="PTHR34220">
    <property type="entry name" value="SENSOR HISTIDINE KINASE YPDA"/>
    <property type="match status" value="1"/>
</dbReference>
<evidence type="ECO:0000256" key="1">
    <source>
        <dbReference type="SAM" id="Phobius"/>
    </source>
</evidence>
<dbReference type="InterPro" id="IPR050640">
    <property type="entry name" value="Bact_2-comp_sensor_kinase"/>
</dbReference>
<dbReference type="InterPro" id="IPR036890">
    <property type="entry name" value="HATPase_C_sf"/>
</dbReference>
<feature type="domain" description="Histidine kinase/HSP90-like ATPase" evidence="3">
    <location>
        <begin position="467"/>
        <end position="557"/>
    </location>
</feature>
<dbReference type="AlphaFoldDB" id="A0A3E0ERJ2"/>
<accession>A0A3E0ERJ2</accession>
<evidence type="ECO:0000259" key="3">
    <source>
        <dbReference type="Pfam" id="PF02518"/>
    </source>
</evidence>
<name>A0A3E0ERJ2_9FLAO</name>
<keyword evidence="5" id="KW-0418">Kinase</keyword>
<sequence>MKYFIYLLLFVSSLSIAQSKRTTGKPAANSYFVLDKTTVRFENNFFSNYYFTDSDKKHKNGFYWNLSDGEYFSDLLGKKINIKITVSNEYNNQFMVGSIFIDNLKANKDLYKIENLEIQVLKNNKILKDWTLVTQTKKFSDSVFSPFGTNGHIENGYIPYTDSLINGDKLVVLIRKKGQKSFLKWNFEKKEGTKKPFVIIEKAEGFKNRTSLENFMKVTLDQFQNDSTFDDTNLYDDWPEDFPQRVIGNRSRHYKNEKFCLVFRKPNRKKRTYDSFEYRINVNSEVGEWTKSNGIIFIESKEPGTQYKLEVRYKDDPKHIAVYRYYTAPAWYQALWFKIVVGMFSLLIFSLVYIFWMKKVSKRKQLEQKSKIKMLYAQLNPHFVFNALGSIQGLLNDNQIEKANQYLAGFGSLLRSTLTSSEKETQSLETEIKTIKNYIELEQLRSPFSFRLTIDEKINVYETQTLPLLIQPLIENAIKHGISNKENAEIILTVSKKQDDLLFELADNGKGFDTLAEQKGFGLKLVKDRITLFNQSSKKMKIEMRIQSDLSGTQVSVFYKNWLKND</sequence>
<dbReference type="RefSeq" id="WP_115810203.1">
    <property type="nucleotide sequence ID" value="NZ_QUNI01000002.1"/>
</dbReference>
<dbReference type="OrthoDB" id="9809670at2"/>
<reference evidence="5 6" key="1">
    <citation type="submission" date="2018-08" db="EMBL/GenBank/DDBJ databases">
        <title>Genomic Encyclopedia of Archaeal and Bacterial Type Strains, Phase II (KMG-II): from individual species to whole genera.</title>
        <authorList>
            <person name="Goeker M."/>
        </authorList>
    </citation>
    <scope>NUCLEOTIDE SEQUENCE [LARGE SCALE GENOMIC DNA]</scope>
    <source>
        <strain evidence="5 6">DSM 100880</strain>
    </source>
</reference>
<proteinExistence type="predicted"/>
<protein>
    <submittedName>
        <fullName evidence="5">Histidine kinase</fullName>
    </submittedName>
</protein>
<dbReference type="GO" id="GO:0000155">
    <property type="term" value="F:phosphorelay sensor kinase activity"/>
    <property type="evidence" value="ECO:0007669"/>
    <property type="project" value="InterPro"/>
</dbReference>
<feature type="signal peptide" evidence="2">
    <location>
        <begin position="1"/>
        <end position="17"/>
    </location>
</feature>